<keyword evidence="5 6" id="KW-0624">Polysaccharide degradation</keyword>
<name>A0A6G1J4U2_9PLEO</name>
<keyword evidence="3 6" id="KW-0119">Carbohydrate metabolism</keyword>
<comment type="similarity">
    <text evidence="1 6">Belongs to the glycosyl hydrolase 10 (cellulase F) family.</text>
</comment>
<proteinExistence type="inferred from homology"/>
<protein>
    <recommendedName>
        <fullName evidence="6">Beta-xylanase</fullName>
        <ecNumber evidence="6">3.2.1.8</ecNumber>
    </recommendedName>
</protein>
<evidence type="ECO:0000256" key="4">
    <source>
        <dbReference type="ARBA" id="ARBA00023295"/>
    </source>
</evidence>
<dbReference type="PANTHER" id="PTHR31490">
    <property type="entry name" value="GLYCOSYL HYDROLASE"/>
    <property type="match status" value="1"/>
</dbReference>
<evidence type="ECO:0000313" key="10">
    <source>
        <dbReference type="Proteomes" id="UP000799291"/>
    </source>
</evidence>
<keyword evidence="7" id="KW-0732">Signal</keyword>
<comment type="catalytic activity">
    <reaction evidence="6">
        <text>Endohydrolysis of (1-&gt;4)-beta-D-xylosidic linkages in xylans.</text>
        <dbReference type="EC" id="3.2.1.8"/>
    </reaction>
</comment>
<sequence>MKALILFFGPLLVSASPLISRQASDSLDTLYKAVGKIYFGNIAEASKLSGQNGAILKRNFGQVTPEWSMKWEATEPNRDQFTFDASDAVVDWASSNGKSIRGHALLWHIALPQWVQSITDKAELTSVIENHIANVVGRWKGKIRAWDVVNEIFNDDGSLRASVFSSVLGEDFVGIAFRAARKADPKAKLYINDYSLDNVEWAKLPALVRKVKEWKAQGIPIDGIGSQTHLQPGMAGAIESSLRELTTADVEVAVTELDIVGANPEEYKTVVQACYHVPKCVGVTIWGVRDPDSWQADTKPLLFDANFDAKPAYGAIVDYLKGLKK</sequence>
<feature type="signal peptide" evidence="7">
    <location>
        <begin position="1"/>
        <end position="15"/>
    </location>
</feature>
<keyword evidence="2 6" id="KW-0378">Hydrolase</keyword>
<accession>A0A6G1J4U2</accession>
<dbReference type="PANTHER" id="PTHR31490:SF76">
    <property type="entry name" value="ENDO-1,4-BETA-XYLANASE C"/>
    <property type="match status" value="1"/>
</dbReference>
<evidence type="ECO:0000259" key="8">
    <source>
        <dbReference type="PROSITE" id="PS51760"/>
    </source>
</evidence>
<dbReference type="GO" id="GO:0000272">
    <property type="term" value="P:polysaccharide catabolic process"/>
    <property type="evidence" value="ECO:0007669"/>
    <property type="project" value="UniProtKB-KW"/>
</dbReference>
<dbReference type="EC" id="3.2.1.8" evidence="6"/>
<dbReference type="AlphaFoldDB" id="A0A6G1J4U2"/>
<keyword evidence="10" id="KW-1185">Reference proteome</keyword>
<organism evidence="9 10">
    <name type="scientific">Lentithecium fluviatile CBS 122367</name>
    <dbReference type="NCBI Taxonomy" id="1168545"/>
    <lineage>
        <taxon>Eukaryota</taxon>
        <taxon>Fungi</taxon>
        <taxon>Dikarya</taxon>
        <taxon>Ascomycota</taxon>
        <taxon>Pezizomycotina</taxon>
        <taxon>Dothideomycetes</taxon>
        <taxon>Pleosporomycetidae</taxon>
        <taxon>Pleosporales</taxon>
        <taxon>Massarineae</taxon>
        <taxon>Lentitheciaceae</taxon>
        <taxon>Lentithecium</taxon>
    </lineage>
</organism>
<dbReference type="InterPro" id="IPR017853">
    <property type="entry name" value="GH"/>
</dbReference>
<dbReference type="PROSITE" id="PS51760">
    <property type="entry name" value="GH10_2"/>
    <property type="match status" value="1"/>
</dbReference>
<dbReference type="SMART" id="SM00633">
    <property type="entry name" value="Glyco_10"/>
    <property type="match status" value="1"/>
</dbReference>
<dbReference type="EMBL" id="MU005579">
    <property type="protein sequence ID" value="KAF2685223.1"/>
    <property type="molecule type" value="Genomic_DNA"/>
</dbReference>
<dbReference type="OrthoDB" id="3055998at2759"/>
<dbReference type="SUPFAM" id="SSF51445">
    <property type="entry name" value="(Trans)glycosidases"/>
    <property type="match status" value="1"/>
</dbReference>
<reference evidence="9" key="1">
    <citation type="journal article" date="2020" name="Stud. Mycol.">
        <title>101 Dothideomycetes genomes: a test case for predicting lifestyles and emergence of pathogens.</title>
        <authorList>
            <person name="Haridas S."/>
            <person name="Albert R."/>
            <person name="Binder M."/>
            <person name="Bloem J."/>
            <person name="Labutti K."/>
            <person name="Salamov A."/>
            <person name="Andreopoulos B."/>
            <person name="Baker S."/>
            <person name="Barry K."/>
            <person name="Bills G."/>
            <person name="Bluhm B."/>
            <person name="Cannon C."/>
            <person name="Castanera R."/>
            <person name="Culley D."/>
            <person name="Daum C."/>
            <person name="Ezra D."/>
            <person name="Gonzalez J."/>
            <person name="Henrissat B."/>
            <person name="Kuo A."/>
            <person name="Liang C."/>
            <person name="Lipzen A."/>
            <person name="Lutzoni F."/>
            <person name="Magnuson J."/>
            <person name="Mondo S."/>
            <person name="Nolan M."/>
            <person name="Ohm R."/>
            <person name="Pangilinan J."/>
            <person name="Park H.-J."/>
            <person name="Ramirez L."/>
            <person name="Alfaro M."/>
            <person name="Sun H."/>
            <person name="Tritt A."/>
            <person name="Yoshinaga Y."/>
            <person name="Zwiers L.-H."/>
            <person name="Turgeon B."/>
            <person name="Goodwin S."/>
            <person name="Spatafora J."/>
            <person name="Crous P."/>
            <person name="Grigoriev I."/>
        </authorList>
    </citation>
    <scope>NUCLEOTIDE SEQUENCE</scope>
    <source>
        <strain evidence="9">CBS 122367</strain>
    </source>
</reference>
<evidence type="ECO:0000256" key="3">
    <source>
        <dbReference type="ARBA" id="ARBA00023277"/>
    </source>
</evidence>
<evidence type="ECO:0000256" key="5">
    <source>
        <dbReference type="ARBA" id="ARBA00023326"/>
    </source>
</evidence>
<dbReference type="Proteomes" id="UP000799291">
    <property type="component" value="Unassembled WGS sequence"/>
</dbReference>
<keyword evidence="4 6" id="KW-0326">Glycosidase</keyword>
<feature type="chain" id="PRO_5026355331" description="Beta-xylanase" evidence="7">
    <location>
        <begin position="16"/>
        <end position="325"/>
    </location>
</feature>
<evidence type="ECO:0000256" key="1">
    <source>
        <dbReference type="ARBA" id="ARBA00007495"/>
    </source>
</evidence>
<evidence type="ECO:0000256" key="7">
    <source>
        <dbReference type="SAM" id="SignalP"/>
    </source>
</evidence>
<feature type="domain" description="GH10" evidence="8">
    <location>
        <begin position="42"/>
        <end position="319"/>
    </location>
</feature>
<dbReference type="Pfam" id="PF00331">
    <property type="entry name" value="Glyco_hydro_10"/>
    <property type="match status" value="1"/>
</dbReference>
<evidence type="ECO:0000256" key="6">
    <source>
        <dbReference type="RuleBase" id="RU361174"/>
    </source>
</evidence>
<dbReference type="GO" id="GO:0031176">
    <property type="term" value="F:endo-1,4-beta-xylanase activity"/>
    <property type="evidence" value="ECO:0007669"/>
    <property type="project" value="UniProtKB-EC"/>
</dbReference>
<dbReference type="InterPro" id="IPR001000">
    <property type="entry name" value="GH10_dom"/>
</dbReference>
<evidence type="ECO:0000256" key="2">
    <source>
        <dbReference type="ARBA" id="ARBA00022801"/>
    </source>
</evidence>
<evidence type="ECO:0000313" key="9">
    <source>
        <dbReference type="EMBL" id="KAF2685223.1"/>
    </source>
</evidence>
<dbReference type="InterPro" id="IPR044846">
    <property type="entry name" value="GH10"/>
</dbReference>
<dbReference type="PRINTS" id="PR00134">
    <property type="entry name" value="GLHYDRLASE10"/>
</dbReference>
<dbReference type="Gene3D" id="3.20.20.80">
    <property type="entry name" value="Glycosidases"/>
    <property type="match status" value="1"/>
</dbReference>
<gene>
    <name evidence="9" type="ORF">K458DRAFT_477296</name>
</gene>